<keyword evidence="2" id="KW-1185">Reference proteome</keyword>
<proteinExistence type="predicted"/>
<dbReference type="EMBL" id="CM046400">
    <property type="protein sequence ID" value="KAI8525801.1"/>
    <property type="molecule type" value="Genomic_DNA"/>
</dbReference>
<gene>
    <name evidence="1" type="ORF">RHMOL_Rhmol13G0258500</name>
</gene>
<organism evidence="1 2">
    <name type="scientific">Rhododendron molle</name>
    <name type="common">Chinese azalea</name>
    <name type="synonym">Azalea mollis</name>
    <dbReference type="NCBI Taxonomy" id="49168"/>
    <lineage>
        <taxon>Eukaryota</taxon>
        <taxon>Viridiplantae</taxon>
        <taxon>Streptophyta</taxon>
        <taxon>Embryophyta</taxon>
        <taxon>Tracheophyta</taxon>
        <taxon>Spermatophyta</taxon>
        <taxon>Magnoliopsida</taxon>
        <taxon>eudicotyledons</taxon>
        <taxon>Gunneridae</taxon>
        <taxon>Pentapetalae</taxon>
        <taxon>asterids</taxon>
        <taxon>Ericales</taxon>
        <taxon>Ericaceae</taxon>
        <taxon>Ericoideae</taxon>
        <taxon>Rhodoreae</taxon>
        <taxon>Rhododendron</taxon>
    </lineage>
</organism>
<accession>A0ACC0LC25</accession>
<name>A0ACC0LC25_RHOML</name>
<evidence type="ECO:0000313" key="1">
    <source>
        <dbReference type="EMBL" id="KAI8525801.1"/>
    </source>
</evidence>
<comment type="caution">
    <text evidence="1">The sequence shown here is derived from an EMBL/GenBank/DDBJ whole genome shotgun (WGS) entry which is preliminary data.</text>
</comment>
<sequence>MRIGANNEVFIAISNYDVAALNWVLKDGLGRLSRCIYTASLASALDTNLKRVRFSTSVLFSSSIGVESLTPAFPQYFLILATIANIAKQMSLACHLATGGGYCFGGILRAATLCIYCQRRGCQYARWTQHASAHYTKFRSSYEKSIASATGDAIVDDMLETAAASKMRATEIMKNEDRFSISKCIKVMDGMQIVDQRLYYYA</sequence>
<evidence type="ECO:0000313" key="2">
    <source>
        <dbReference type="Proteomes" id="UP001062846"/>
    </source>
</evidence>
<reference evidence="1" key="1">
    <citation type="submission" date="2022-02" db="EMBL/GenBank/DDBJ databases">
        <title>Plant Genome Project.</title>
        <authorList>
            <person name="Zhang R.-G."/>
        </authorList>
    </citation>
    <scope>NUCLEOTIDE SEQUENCE</scope>
    <source>
        <strain evidence="1">AT1</strain>
    </source>
</reference>
<protein>
    <submittedName>
        <fullName evidence="1">Uncharacterized protein</fullName>
    </submittedName>
</protein>
<dbReference type="Proteomes" id="UP001062846">
    <property type="component" value="Chromosome 13"/>
</dbReference>